<sequence length="223" mass="25144">MRILIVEDSVVIAEGLKKILSEQGFAVDMFHSGEQASHAIQTQQFDLLLLDLGLPDCDGLHILRNLRQTKRNLPILIISARAALKERILGLNEGADDYLCKPFEAEEVVARVHALLRRAASRVNNVIEHGQLTFNIVSKKVTFYGTDVLLHRRESSVLECLLSNVERVVSKPQIVQHISSFDDELSETAIETYISRLRKKFMPDLNIRTVRGLGYMLGKPTND</sequence>
<dbReference type="GO" id="GO:0005829">
    <property type="term" value="C:cytosol"/>
    <property type="evidence" value="ECO:0007669"/>
    <property type="project" value="TreeGrafter"/>
</dbReference>
<feature type="modified residue" description="4-aspartylphosphate" evidence="6">
    <location>
        <position position="51"/>
    </location>
</feature>
<dbReference type="SMART" id="SM00862">
    <property type="entry name" value="Trans_reg_C"/>
    <property type="match status" value="1"/>
</dbReference>
<reference evidence="10" key="1">
    <citation type="submission" date="2021-06" db="EMBL/GenBank/DDBJ databases">
        <title>Vibrio nov. sp., novel gut bacterium isolated from Yellow Sea oyster.</title>
        <authorList>
            <person name="Muhammad N."/>
            <person name="Nguyen T.H."/>
            <person name="Lee Y.-J."/>
            <person name="Ko J."/>
            <person name="Kim S.-G."/>
        </authorList>
    </citation>
    <scope>NUCLEOTIDE SEQUENCE</scope>
    <source>
        <strain evidence="10">OG9-811</strain>
    </source>
</reference>
<evidence type="ECO:0000313" key="11">
    <source>
        <dbReference type="Proteomes" id="UP000694232"/>
    </source>
</evidence>
<dbReference type="AlphaFoldDB" id="A0A975U8C0"/>
<evidence type="ECO:0000313" key="10">
    <source>
        <dbReference type="EMBL" id="QXO17017.1"/>
    </source>
</evidence>
<evidence type="ECO:0000256" key="5">
    <source>
        <dbReference type="ARBA" id="ARBA00023163"/>
    </source>
</evidence>
<dbReference type="GO" id="GO:0006355">
    <property type="term" value="P:regulation of DNA-templated transcription"/>
    <property type="evidence" value="ECO:0007669"/>
    <property type="project" value="InterPro"/>
</dbReference>
<keyword evidence="3" id="KW-0805">Transcription regulation</keyword>
<dbReference type="SMART" id="SM00448">
    <property type="entry name" value="REC"/>
    <property type="match status" value="1"/>
</dbReference>
<dbReference type="InterPro" id="IPR039420">
    <property type="entry name" value="WalR-like"/>
</dbReference>
<feature type="domain" description="Response regulatory" evidence="8">
    <location>
        <begin position="2"/>
        <end position="116"/>
    </location>
</feature>
<evidence type="ECO:0000256" key="2">
    <source>
        <dbReference type="ARBA" id="ARBA00023012"/>
    </source>
</evidence>
<dbReference type="FunFam" id="3.40.50.2300:FF:000002">
    <property type="entry name" value="DNA-binding response regulator PhoP"/>
    <property type="match status" value="1"/>
</dbReference>
<keyword evidence="11" id="KW-1185">Reference proteome</keyword>
<evidence type="ECO:0000256" key="4">
    <source>
        <dbReference type="ARBA" id="ARBA00023125"/>
    </source>
</evidence>
<gene>
    <name evidence="10" type="ORF">KNV97_16385</name>
</gene>
<keyword evidence="1 6" id="KW-0597">Phosphoprotein</keyword>
<accession>A0A975U8C0</accession>
<organism evidence="10 11">
    <name type="scientific">Vibrio ostreae</name>
    <dbReference type="NCBI Taxonomy" id="2841925"/>
    <lineage>
        <taxon>Bacteria</taxon>
        <taxon>Pseudomonadati</taxon>
        <taxon>Pseudomonadota</taxon>
        <taxon>Gammaproteobacteria</taxon>
        <taxon>Vibrionales</taxon>
        <taxon>Vibrionaceae</taxon>
        <taxon>Vibrio</taxon>
    </lineage>
</organism>
<keyword evidence="5" id="KW-0804">Transcription</keyword>
<dbReference type="PANTHER" id="PTHR48111">
    <property type="entry name" value="REGULATOR OF RPOS"/>
    <property type="match status" value="1"/>
</dbReference>
<dbReference type="PANTHER" id="PTHR48111:SF67">
    <property type="entry name" value="TRANSCRIPTIONAL REGULATORY PROTEIN TCTD"/>
    <property type="match status" value="1"/>
</dbReference>
<dbReference type="EMBL" id="CP076643">
    <property type="protein sequence ID" value="QXO17017.1"/>
    <property type="molecule type" value="Genomic_DNA"/>
</dbReference>
<dbReference type="KEGG" id="vos:KNV97_16385"/>
<dbReference type="Pfam" id="PF00072">
    <property type="entry name" value="Response_reg"/>
    <property type="match status" value="1"/>
</dbReference>
<dbReference type="CDD" id="cd00383">
    <property type="entry name" value="trans_reg_C"/>
    <property type="match status" value="1"/>
</dbReference>
<name>A0A975U8C0_9VIBR</name>
<dbReference type="PROSITE" id="PS50110">
    <property type="entry name" value="RESPONSE_REGULATORY"/>
    <property type="match status" value="1"/>
</dbReference>
<evidence type="ECO:0000259" key="9">
    <source>
        <dbReference type="PROSITE" id="PS51755"/>
    </source>
</evidence>
<evidence type="ECO:0000259" key="8">
    <source>
        <dbReference type="PROSITE" id="PS50110"/>
    </source>
</evidence>
<dbReference type="RefSeq" id="WP_218562358.1">
    <property type="nucleotide sequence ID" value="NZ_CP076643.1"/>
</dbReference>
<proteinExistence type="predicted"/>
<protein>
    <submittedName>
        <fullName evidence="10">Response regulator transcription factor</fullName>
    </submittedName>
</protein>
<dbReference type="Pfam" id="PF00486">
    <property type="entry name" value="Trans_reg_C"/>
    <property type="match status" value="1"/>
</dbReference>
<dbReference type="InterPro" id="IPR001789">
    <property type="entry name" value="Sig_transdc_resp-reg_receiver"/>
</dbReference>
<evidence type="ECO:0000256" key="6">
    <source>
        <dbReference type="PROSITE-ProRule" id="PRU00169"/>
    </source>
</evidence>
<dbReference type="GO" id="GO:0000156">
    <property type="term" value="F:phosphorelay response regulator activity"/>
    <property type="evidence" value="ECO:0007669"/>
    <property type="project" value="TreeGrafter"/>
</dbReference>
<evidence type="ECO:0000256" key="3">
    <source>
        <dbReference type="ARBA" id="ARBA00023015"/>
    </source>
</evidence>
<evidence type="ECO:0000256" key="7">
    <source>
        <dbReference type="PROSITE-ProRule" id="PRU01091"/>
    </source>
</evidence>
<keyword evidence="4 7" id="KW-0238">DNA-binding</keyword>
<feature type="domain" description="OmpR/PhoB-type" evidence="9">
    <location>
        <begin position="124"/>
        <end position="219"/>
    </location>
</feature>
<dbReference type="Proteomes" id="UP000694232">
    <property type="component" value="Chromosome 1"/>
</dbReference>
<evidence type="ECO:0000256" key="1">
    <source>
        <dbReference type="ARBA" id="ARBA00022553"/>
    </source>
</evidence>
<dbReference type="InterPro" id="IPR001867">
    <property type="entry name" value="OmpR/PhoB-type_DNA-bd"/>
</dbReference>
<dbReference type="GO" id="GO:0032993">
    <property type="term" value="C:protein-DNA complex"/>
    <property type="evidence" value="ECO:0007669"/>
    <property type="project" value="TreeGrafter"/>
</dbReference>
<feature type="DNA-binding region" description="OmpR/PhoB-type" evidence="7">
    <location>
        <begin position="124"/>
        <end position="219"/>
    </location>
</feature>
<dbReference type="PROSITE" id="PS51755">
    <property type="entry name" value="OMPR_PHOB"/>
    <property type="match status" value="1"/>
</dbReference>
<dbReference type="GO" id="GO:0000976">
    <property type="term" value="F:transcription cis-regulatory region binding"/>
    <property type="evidence" value="ECO:0007669"/>
    <property type="project" value="TreeGrafter"/>
</dbReference>
<keyword evidence="2" id="KW-0902">Two-component regulatory system</keyword>